<name>A0A6C2UUB0_9BACT</name>
<sequence>MRKQIASAIIALAVLGIAAQSMAVDLVGGGAITNILGTDYSLWSDTNNWAGAVLPTAGDAVIKANAYAGSAQTVGGHFKVNTAAVLIDAGATINMAGDGSKDATIGNALGSTVDLRGSLSVEDITFVKKDAVLTVNGGTLTSTDDLTLSQTANMVVNSGSVTSDKLELFDTSTMVINGGTVRAKNDIEIFGTSKLTMNGGTLQTDAGAPTELFDNSSMELYNATFEGLNQIIVGANAGANASLVATNSTITFAAGKDFNIGNVGGTGYAELTDITMLVDELKVGNGVGVGTLDFNSGVINVRQTLLGNNAGATGTMTMGDGATLNHTQTLKIGQSLNSVGVFNAGSNSVINMADKIILGNNVGADGTLNMAGGSALTAVNGLELGASGSGTGTVNMAAGSVMTIGTTVRIGDATDSVGTLVNDGTLNVGTDFIVAAGIGSTATYTSTNGGTVNIGGDLIIAGRPGSVGTMNVSGLALSAGGNFEAASGENSVATLNNSGAPIALNSTNGLFIGMGAGSTHNLTAADFVVAGPLGDFGVGANTGASIVNLISANDSIGSLTVNSALTITGGDHQLTGLTQNAALTFGGTSTHSLIGGGAITLANNDNANVVLTLADLNPVGDVNLTGFSIGTGSNAVGSFTMDSGMLNVAGAITVGNADGAGTLTLNGGDLLAGDVYIQANGTIALFAGTMTITNANTLSFADATSSLNIEGDATVTWVGDQWTPIDGFITDGNITWANGSVVDVDVGDKTWGNGTGSYLHTSFDGTETTVWVNTTIPEPSTLGLFAVLGFGMLWVRRRSRN</sequence>
<dbReference type="AlphaFoldDB" id="A0A6C2UUB0"/>
<keyword evidence="3" id="KW-1185">Reference proteome</keyword>
<dbReference type="EMBL" id="CAAHFH010000003">
    <property type="protein sequence ID" value="VGO22931.1"/>
    <property type="molecule type" value="Genomic_DNA"/>
</dbReference>
<dbReference type="Proteomes" id="UP000346198">
    <property type="component" value="Unassembled WGS sequence"/>
</dbReference>
<dbReference type="RefSeq" id="WP_168433605.1">
    <property type="nucleotide sequence ID" value="NZ_CAAHFH010000003.1"/>
</dbReference>
<protein>
    <recommendedName>
        <fullName evidence="4">PEP-CTERM protein-sorting domain-containing protein</fullName>
    </recommendedName>
</protein>
<evidence type="ECO:0000313" key="2">
    <source>
        <dbReference type="EMBL" id="VGO22931.1"/>
    </source>
</evidence>
<keyword evidence="1" id="KW-0732">Signal</keyword>
<gene>
    <name evidence="2" type="ORF">SCARR_05028</name>
</gene>
<feature type="signal peptide" evidence="1">
    <location>
        <begin position="1"/>
        <end position="23"/>
    </location>
</feature>
<proteinExistence type="predicted"/>
<evidence type="ECO:0000313" key="3">
    <source>
        <dbReference type="Proteomes" id="UP000346198"/>
    </source>
</evidence>
<reference evidence="2 3" key="1">
    <citation type="submission" date="2019-04" db="EMBL/GenBank/DDBJ databases">
        <authorList>
            <person name="Van Vliet M D."/>
        </authorList>
    </citation>
    <scope>NUCLEOTIDE SEQUENCE [LARGE SCALE GENOMIC DNA]</scope>
    <source>
        <strain evidence="2 3">F21</strain>
    </source>
</reference>
<dbReference type="NCBIfam" id="TIGR02595">
    <property type="entry name" value="PEP_CTERM"/>
    <property type="match status" value="1"/>
</dbReference>
<accession>A0A6C2UUB0</accession>
<evidence type="ECO:0008006" key="4">
    <source>
        <dbReference type="Google" id="ProtNLM"/>
    </source>
</evidence>
<dbReference type="InterPro" id="IPR013424">
    <property type="entry name" value="Ice-binding_C"/>
</dbReference>
<feature type="chain" id="PRO_5025626252" description="PEP-CTERM protein-sorting domain-containing protein" evidence="1">
    <location>
        <begin position="24"/>
        <end position="801"/>
    </location>
</feature>
<evidence type="ECO:0000256" key="1">
    <source>
        <dbReference type="SAM" id="SignalP"/>
    </source>
</evidence>
<organism evidence="2 3">
    <name type="scientific">Pontiella sulfatireligans</name>
    <dbReference type="NCBI Taxonomy" id="2750658"/>
    <lineage>
        <taxon>Bacteria</taxon>
        <taxon>Pseudomonadati</taxon>
        <taxon>Kiritimatiellota</taxon>
        <taxon>Kiritimatiellia</taxon>
        <taxon>Kiritimatiellales</taxon>
        <taxon>Pontiellaceae</taxon>
        <taxon>Pontiella</taxon>
    </lineage>
</organism>